<dbReference type="Gramene" id="Pp3c6_23040V3.13">
    <property type="protein sequence ID" value="PAC:32976809.CDS.1"/>
    <property type="gene ID" value="Pp3c6_23040"/>
</dbReference>
<dbReference type="Gene3D" id="3.30.200.20">
    <property type="entry name" value="Phosphorylase Kinase, domain 1"/>
    <property type="match status" value="1"/>
</dbReference>
<dbReference type="EnsemblPlants" id="Pp3c6_23040V3.10">
    <property type="protein sequence ID" value="PAC:32976806.CDS.1"/>
    <property type="gene ID" value="Pp3c6_23040"/>
</dbReference>
<keyword evidence="5" id="KW-1185">Reference proteome</keyword>
<dbReference type="GO" id="GO:0005886">
    <property type="term" value="C:plasma membrane"/>
    <property type="evidence" value="ECO:0000318"/>
    <property type="project" value="GO_Central"/>
</dbReference>
<feature type="compositionally biased region" description="Basic residues" evidence="1">
    <location>
        <begin position="514"/>
        <end position="525"/>
    </location>
</feature>
<dbReference type="RefSeq" id="XP_073390880.1">
    <property type="nucleotide sequence ID" value="XM_073534779.1"/>
</dbReference>
<dbReference type="RefSeq" id="XP_024378136.1">
    <property type="nucleotide sequence ID" value="XM_024522368.2"/>
</dbReference>
<dbReference type="PaxDb" id="3218-PP1S103_89V6.1"/>
<dbReference type="GO" id="GO:0007165">
    <property type="term" value="P:signal transduction"/>
    <property type="evidence" value="ECO:0000318"/>
    <property type="project" value="GO_Central"/>
</dbReference>
<proteinExistence type="predicted"/>
<dbReference type="InterPro" id="IPR000719">
    <property type="entry name" value="Prot_kinase_dom"/>
</dbReference>
<dbReference type="EnsemblPlants" id="Pp3c6_23040V3.3">
    <property type="protein sequence ID" value="PAC:32976799.CDS.1"/>
    <property type="gene ID" value="Pp3c6_23040"/>
</dbReference>
<dbReference type="GO" id="GO:0004672">
    <property type="term" value="F:protein kinase activity"/>
    <property type="evidence" value="ECO:0000318"/>
    <property type="project" value="GO_Central"/>
</dbReference>
<dbReference type="Gramene" id="Pp3c6_23040V3.11">
    <property type="protein sequence ID" value="PAC:32976807.CDS.1"/>
    <property type="gene ID" value="Pp3c6_23040"/>
</dbReference>
<dbReference type="Gramene" id="Pp3c6_23040V3.12">
    <property type="protein sequence ID" value="PAC:32976808.CDS.1"/>
    <property type="gene ID" value="Pp3c6_23040"/>
</dbReference>
<dbReference type="RefSeq" id="XP_024378131.1">
    <property type="nucleotide sequence ID" value="XM_024522363.2"/>
</dbReference>
<evidence type="ECO:0000259" key="2">
    <source>
        <dbReference type="PROSITE" id="PS50011"/>
    </source>
</evidence>
<dbReference type="EnsemblPlants" id="Pp3c6_23040V3.15">
    <property type="protein sequence ID" value="PAC:32976811.CDS.1"/>
    <property type="gene ID" value="Pp3c6_23040"/>
</dbReference>
<dbReference type="Pfam" id="PF00069">
    <property type="entry name" value="Pkinase"/>
    <property type="match status" value="1"/>
</dbReference>
<feature type="compositionally biased region" description="Low complexity" evidence="1">
    <location>
        <begin position="504"/>
        <end position="513"/>
    </location>
</feature>
<dbReference type="OrthoDB" id="4062651at2759"/>
<dbReference type="EnsemblPlants" id="Pp3c6_23040V3.14">
    <property type="protein sequence ID" value="PAC:32976810.CDS.1"/>
    <property type="gene ID" value="Pp3c6_23040"/>
</dbReference>
<dbReference type="Gramene" id="Pp3c6_23040V3.16">
    <property type="protein sequence ID" value="PAC:32976812.CDS.1"/>
    <property type="gene ID" value="Pp3c6_23040"/>
</dbReference>
<feature type="compositionally biased region" description="Basic and acidic residues" evidence="1">
    <location>
        <begin position="486"/>
        <end position="496"/>
    </location>
</feature>
<dbReference type="EnsemblPlants" id="Pp3c6_23040V3.11">
    <property type="protein sequence ID" value="PAC:32976807.CDS.1"/>
    <property type="gene ID" value="Pp3c6_23040"/>
</dbReference>
<evidence type="ECO:0000256" key="1">
    <source>
        <dbReference type="SAM" id="MobiDB-lite"/>
    </source>
</evidence>
<dbReference type="FunCoup" id="A0A2K1KGU4">
    <property type="interactions" value="1204"/>
</dbReference>
<feature type="region of interest" description="Disordered" evidence="1">
    <location>
        <begin position="361"/>
        <end position="401"/>
    </location>
</feature>
<dbReference type="Gramene" id="Pp3c6_23040V3.3">
    <property type="protein sequence ID" value="PAC:32976799.CDS.1"/>
    <property type="gene ID" value="Pp3c6_23040"/>
</dbReference>
<reference evidence="3 5" key="1">
    <citation type="journal article" date="2008" name="Science">
        <title>The Physcomitrella genome reveals evolutionary insights into the conquest of land by plants.</title>
        <authorList>
            <person name="Rensing S."/>
            <person name="Lang D."/>
            <person name="Zimmer A."/>
            <person name="Terry A."/>
            <person name="Salamov A."/>
            <person name="Shapiro H."/>
            <person name="Nishiyama T."/>
            <person name="Perroud P.-F."/>
            <person name="Lindquist E."/>
            <person name="Kamisugi Y."/>
            <person name="Tanahashi T."/>
            <person name="Sakakibara K."/>
            <person name="Fujita T."/>
            <person name="Oishi K."/>
            <person name="Shin-I T."/>
            <person name="Kuroki Y."/>
            <person name="Toyoda A."/>
            <person name="Suzuki Y."/>
            <person name="Hashimoto A."/>
            <person name="Yamaguchi K."/>
            <person name="Sugano A."/>
            <person name="Kohara Y."/>
            <person name="Fujiyama A."/>
            <person name="Anterola A."/>
            <person name="Aoki S."/>
            <person name="Ashton N."/>
            <person name="Barbazuk W.B."/>
            <person name="Barker E."/>
            <person name="Bennetzen J."/>
            <person name="Bezanilla M."/>
            <person name="Blankenship R."/>
            <person name="Cho S.H."/>
            <person name="Dutcher S."/>
            <person name="Estelle M."/>
            <person name="Fawcett J.A."/>
            <person name="Gundlach H."/>
            <person name="Hanada K."/>
            <person name="Heyl A."/>
            <person name="Hicks K.A."/>
            <person name="Hugh J."/>
            <person name="Lohr M."/>
            <person name="Mayer K."/>
            <person name="Melkozernov A."/>
            <person name="Murata T."/>
            <person name="Nelson D."/>
            <person name="Pils B."/>
            <person name="Prigge M."/>
            <person name="Reiss B."/>
            <person name="Renner T."/>
            <person name="Rombauts S."/>
            <person name="Rushton P."/>
            <person name="Sanderfoot A."/>
            <person name="Schween G."/>
            <person name="Shiu S.-H."/>
            <person name="Stueber K."/>
            <person name="Theodoulou F.L."/>
            <person name="Tu H."/>
            <person name="Van de Peer Y."/>
            <person name="Verrier P.J."/>
            <person name="Waters E."/>
            <person name="Wood A."/>
            <person name="Yang L."/>
            <person name="Cove D."/>
            <person name="Cuming A."/>
            <person name="Hasebe M."/>
            <person name="Lucas S."/>
            <person name="Mishler D.B."/>
            <person name="Reski R."/>
            <person name="Grigoriev I."/>
            <person name="Quatrano R.S."/>
            <person name="Boore J.L."/>
        </authorList>
    </citation>
    <scope>NUCLEOTIDE SEQUENCE [LARGE SCALE GENOMIC DNA]</scope>
    <source>
        <strain evidence="4 5">cv. Gransden 2004</strain>
    </source>
</reference>
<dbReference type="PANTHER" id="PTHR46146:SF23">
    <property type="entry name" value="PROTEIN KINASE DOMAIN-CONTAINING PROTEIN"/>
    <property type="match status" value="1"/>
</dbReference>
<dbReference type="Gene3D" id="1.10.510.10">
    <property type="entry name" value="Transferase(Phosphotransferase) domain 1"/>
    <property type="match status" value="1"/>
</dbReference>
<dbReference type="EnsemblPlants" id="Pp3c6_23040V3.2">
    <property type="protein sequence ID" value="PAC:32976798.CDS.1"/>
    <property type="gene ID" value="Pp3c6_23040"/>
</dbReference>
<dbReference type="Gramene" id="Pp3c6_23040V3.7">
    <property type="protein sequence ID" value="PAC:32976803.CDS.1"/>
    <property type="gene ID" value="Pp3c6_23040"/>
</dbReference>
<dbReference type="EnsemblPlants" id="Pp3c6_23040V3.8">
    <property type="protein sequence ID" value="PAC:32976804.CDS.1"/>
    <property type="gene ID" value="Pp3c6_23040"/>
</dbReference>
<dbReference type="EMBL" id="ABEU02000006">
    <property type="protein sequence ID" value="PNR52979.1"/>
    <property type="molecule type" value="Genomic_DNA"/>
</dbReference>
<dbReference type="Gramene" id="Pp3c6_23040V3.14">
    <property type="protein sequence ID" value="PAC:32976810.CDS.1"/>
    <property type="gene ID" value="Pp3c6_23040"/>
</dbReference>
<sequence length="525" mass="58545">MGLSCKTKSSVAVCNSTQDPNRNNEGILESFKFRDLEAATGFFARENYIGKASHGHMYKGVLQDGRVVTVKRPGATPGARHFLEDVGAFNNEIQILSKLFSRRLVNLLGCSQDGRVKPILVLEHMEKGSLHENLQSDTELSLSWPLRVKLALDVAKAIRALHASSPSIVHRNIRSTNVFVDRDGSARLGDFCLAKSMQQEIIDPPRRSNLISIPEVLTATAEGYNANRMSMAVEDFDSEFNYDSSTEPTRVSPKTDVFSFGVILLELMSGRSAASLSDWALDMTPLRSLLDWALPLIKHGHSMAICDPRITPPPDNAAVRHMASVAARCVRSSSSRRPSMEDVVQCLSKASKLVPEPMWSSPTSSANYTSTEVTPSRDKIPLVPQNTSRRDRSIPNVDNAITPAQPSRQLQLPRSSMWASGFFNLKKKRTFVFRLSRFLARKFRVGHRRSYDKLVPAHYSAEDEEVQDSRRHRKRYPKSGAVKGAKVSDEDIRDRSIVMPPRLSYSKSAVSSASRHHSGKKFVRL</sequence>
<protein>
    <recommendedName>
        <fullName evidence="2">Protein kinase domain-containing protein</fullName>
    </recommendedName>
</protein>
<dbReference type="EnsemblPlants" id="Pp3c6_23040V3.13">
    <property type="protein sequence ID" value="PAC:32976809.CDS.1"/>
    <property type="gene ID" value="Pp3c6_23040"/>
</dbReference>
<evidence type="ECO:0000313" key="3">
    <source>
        <dbReference type="EMBL" id="PNR52979.1"/>
    </source>
</evidence>
<dbReference type="RefSeq" id="XP_024378133.1">
    <property type="nucleotide sequence ID" value="XM_024522365.2"/>
</dbReference>
<feature type="compositionally biased region" description="Polar residues" evidence="1">
    <location>
        <begin position="361"/>
        <end position="374"/>
    </location>
</feature>
<dbReference type="EnsemblPlants" id="Pp3c6_23040V3.1">
    <property type="protein sequence ID" value="PAC:32976797.CDS.1"/>
    <property type="gene ID" value="Pp3c6_23040"/>
</dbReference>
<dbReference type="RefSeq" id="XP_024378129.1">
    <property type="nucleotide sequence ID" value="XM_024522361.2"/>
</dbReference>
<dbReference type="Gramene" id="Pp3c6_23040V3.10">
    <property type="protein sequence ID" value="PAC:32976806.CDS.1"/>
    <property type="gene ID" value="Pp3c6_23040"/>
</dbReference>
<dbReference type="AlphaFoldDB" id="A0A2K1KGU4"/>
<dbReference type="Gramene" id="Pp3c6_23040V3.4">
    <property type="protein sequence ID" value="PAC:32976800.CDS.1"/>
    <property type="gene ID" value="Pp3c6_23040"/>
</dbReference>
<dbReference type="Gramene" id="Pp3c6_23040V3.2">
    <property type="protein sequence ID" value="PAC:32976798.CDS.1"/>
    <property type="gene ID" value="Pp3c6_23040"/>
</dbReference>
<dbReference type="InterPro" id="IPR011009">
    <property type="entry name" value="Kinase-like_dom_sf"/>
</dbReference>
<dbReference type="PROSITE" id="PS50011">
    <property type="entry name" value="PROTEIN_KINASE_DOM"/>
    <property type="match status" value="1"/>
</dbReference>
<dbReference type="EnsemblPlants" id="Pp3c6_23040V3.7">
    <property type="protein sequence ID" value="PAC:32976803.CDS.1"/>
    <property type="gene ID" value="Pp3c6_23040"/>
</dbReference>
<dbReference type="PANTHER" id="PTHR46146">
    <property type="entry name" value="SERINE/THREONINE-PROTEIN KINASE-LIKE PROTEIN CCR4"/>
    <property type="match status" value="1"/>
</dbReference>
<dbReference type="EnsemblPlants" id="Pp3c6_23040V3.16">
    <property type="protein sequence ID" value="PAC:32976812.CDS.1"/>
    <property type="gene ID" value="Pp3c6_23040"/>
</dbReference>
<organism evidence="3">
    <name type="scientific">Physcomitrium patens</name>
    <name type="common">Spreading-leaved earth moss</name>
    <name type="synonym">Physcomitrella patens</name>
    <dbReference type="NCBI Taxonomy" id="3218"/>
    <lineage>
        <taxon>Eukaryota</taxon>
        <taxon>Viridiplantae</taxon>
        <taxon>Streptophyta</taxon>
        <taxon>Embryophyta</taxon>
        <taxon>Bryophyta</taxon>
        <taxon>Bryophytina</taxon>
        <taxon>Bryopsida</taxon>
        <taxon>Funariidae</taxon>
        <taxon>Funariales</taxon>
        <taxon>Funariaceae</taxon>
        <taxon>Physcomitrium</taxon>
    </lineage>
</organism>
<evidence type="ECO:0000313" key="5">
    <source>
        <dbReference type="Proteomes" id="UP000006727"/>
    </source>
</evidence>
<dbReference type="SUPFAM" id="SSF56112">
    <property type="entry name" value="Protein kinase-like (PK-like)"/>
    <property type="match status" value="1"/>
</dbReference>
<dbReference type="GO" id="GO:0005524">
    <property type="term" value="F:ATP binding"/>
    <property type="evidence" value="ECO:0007669"/>
    <property type="project" value="InterPro"/>
</dbReference>
<dbReference type="RefSeq" id="XP_024378135.1">
    <property type="nucleotide sequence ID" value="XM_024522367.2"/>
</dbReference>
<dbReference type="Gramene" id="Pp3c6_23040V3.6">
    <property type="protein sequence ID" value="PAC:32976802.CDS.1"/>
    <property type="gene ID" value="Pp3c6_23040"/>
</dbReference>
<dbReference type="OMA" id="CRTESSI"/>
<dbReference type="EnsemblPlants" id="Pp3c6_23040V3.4">
    <property type="protein sequence ID" value="PAC:32976800.CDS.1"/>
    <property type="gene ID" value="Pp3c6_23040"/>
</dbReference>
<dbReference type="RefSeq" id="XP_073390879.1">
    <property type="nucleotide sequence ID" value="XM_073534778.1"/>
</dbReference>
<dbReference type="EnsemblPlants" id="Pp3c6_23040V3.9">
    <property type="protein sequence ID" value="PAC:32976805.CDS.1"/>
    <property type="gene ID" value="Pp3c6_23040"/>
</dbReference>
<accession>A0A2K1KGU4</accession>
<evidence type="ECO:0000313" key="4">
    <source>
        <dbReference type="EnsemblPlants" id="PAC:32976797.CDS.1"/>
    </source>
</evidence>
<dbReference type="EnsemblPlants" id="Pp3c6_23040V3.5">
    <property type="protein sequence ID" value="PAC:32976801.CDS.1"/>
    <property type="gene ID" value="Pp3c6_23040"/>
</dbReference>
<dbReference type="GeneID" id="112283546"/>
<reference evidence="3 5" key="2">
    <citation type="journal article" date="2018" name="Plant J.">
        <title>The Physcomitrella patens chromosome-scale assembly reveals moss genome structure and evolution.</title>
        <authorList>
            <person name="Lang D."/>
            <person name="Ullrich K.K."/>
            <person name="Murat F."/>
            <person name="Fuchs J."/>
            <person name="Jenkins J."/>
            <person name="Haas F.B."/>
            <person name="Piednoel M."/>
            <person name="Gundlach H."/>
            <person name="Van Bel M."/>
            <person name="Meyberg R."/>
            <person name="Vives C."/>
            <person name="Morata J."/>
            <person name="Symeonidi A."/>
            <person name="Hiss M."/>
            <person name="Muchero W."/>
            <person name="Kamisugi Y."/>
            <person name="Saleh O."/>
            <person name="Blanc G."/>
            <person name="Decker E.L."/>
            <person name="van Gessel N."/>
            <person name="Grimwood J."/>
            <person name="Hayes R.D."/>
            <person name="Graham S.W."/>
            <person name="Gunter L.E."/>
            <person name="McDaniel S.F."/>
            <person name="Hoernstein S.N.W."/>
            <person name="Larsson A."/>
            <person name="Li F.W."/>
            <person name="Perroud P.F."/>
            <person name="Phillips J."/>
            <person name="Ranjan P."/>
            <person name="Rokshar D.S."/>
            <person name="Rothfels C.J."/>
            <person name="Schneider L."/>
            <person name="Shu S."/>
            <person name="Stevenson D.W."/>
            <person name="Thummler F."/>
            <person name="Tillich M."/>
            <person name="Villarreal Aguilar J.C."/>
            <person name="Widiez T."/>
            <person name="Wong G.K."/>
            <person name="Wymore A."/>
            <person name="Zhang Y."/>
            <person name="Zimmer A.D."/>
            <person name="Quatrano R.S."/>
            <person name="Mayer K.F.X."/>
            <person name="Goodstein D."/>
            <person name="Casacuberta J.M."/>
            <person name="Vandepoele K."/>
            <person name="Reski R."/>
            <person name="Cuming A.C."/>
            <person name="Tuskan G.A."/>
            <person name="Maumus F."/>
            <person name="Salse J."/>
            <person name="Schmutz J."/>
            <person name="Rensing S.A."/>
        </authorList>
    </citation>
    <scope>NUCLEOTIDE SEQUENCE [LARGE SCALE GENOMIC DNA]</scope>
    <source>
        <strain evidence="4 5">cv. Gransden 2004</strain>
    </source>
</reference>
<dbReference type="Gramene" id="Pp3c6_23040V3.5">
    <property type="protein sequence ID" value="PAC:32976801.CDS.1"/>
    <property type="gene ID" value="Pp3c6_23040"/>
</dbReference>
<dbReference type="Gramene" id="Pp3c6_23040V3.9">
    <property type="protein sequence ID" value="PAC:32976805.CDS.1"/>
    <property type="gene ID" value="Pp3c6_23040"/>
</dbReference>
<dbReference type="EnsemblPlants" id="Pp3c6_23040V3.12">
    <property type="protein sequence ID" value="PAC:32976808.CDS.1"/>
    <property type="gene ID" value="Pp3c6_23040"/>
</dbReference>
<dbReference type="Gramene" id="Pp3c6_23040V3.15">
    <property type="protein sequence ID" value="PAC:32976811.CDS.1"/>
    <property type="gene ID" value="Pp3c6_23040"/>
</dbReference>
<dbReference type="EnsemblPlants" id="Pp3c6_23040V3.6">
    <property type="protein sequence ID" value="PAC:32976802.CDS.1"/>
    <property type="gene ID" value="Pp3c6_23040"/>
</dbReference>
<reference evidence="4" key="3">
    <citation type="submission" date="2020-12" db="UniProtKB">
        <authorList>
            <consortium name="EnsemblPlants"/>
        </authorList>
    </citation>
    <scope>IDENTIFICATION</scope>
</reference>
<dbReference type="Proteomes" id="UP000006727">
    <property type="component" value="Chromosome 6"/>
</dbReference>
<gene>
    <name evidence="4" type="primary">LOC112283546</name>
    <name evidence="3" type="ORF">PHYPA_009354</name>
</gene>
<dbReference type="KEGG" id="ppp:112283546"/>
<name>A0A2K1KGU4_PHYPA</name>
<dbReference type="Gramene" id="Pp3c6_23040V3.8">
    <property type="protein sequence ID" value="PAC:32976804.CDS.1"/>
    <property type="gene ID" value="Pp3c6_23040"/>
</dbReference>
<dbReference type="Gramene" id="Pp3c6_23040V3.1">
    <property type="protein sequence ID" value="PAC:32976797.CDS.1"/>
    <property type="gene ID" value="Pp3c6_23040"/>
</dbReference>
<dbReference type="RefSeq" id="XP_024378134.1">
    <property type="nucleotide sequence ID" value="XM_024522366.2"/>
</dbReference>
<feature type="region of interest" description="Disordered" evidence="1">
    <location>
        <begin position="460"/>
        <end position="525"/>
    </location>
</feature>
<feature type="domain" description="Protein kinase" evidence="2">
    <location>
        <begin position="43"/>
        <end position="354"/>
    </location>
</feature>